<keyword evidence="3 7" id="KW-0328">Glycosyltransferase</keyword>
<dbReference type="InterPro" id="IPR000836">
    <property type="entry name" value="PRTase_dom"/>
</dbReference>
<dbReference type="CDD" id="cd06223">
    <property type="entry name" value="PRTases_typeI"/>
    <property type="match status" value="1"/>
</dbReference>
<dbReference type="GO" id="GO:0004588">
    <property type="term" value="F:orotate phosphoribosyltransferase activity"/>
    <property type="evidence" value="ECO:0007669"/>
    <property type="project" value="UniProtKB-UniRule"/>
</dbReference>
<protein>
    <recommendedName>
        <fullName evidence="2 7">Orotate phosphoribosyltransferase</fullName>
        <shortName evidence="7">OPRT</shortName>
        <shortName evidence="7">OPRTase</shortName>
        <ecNumber evidence="2 7">2.4.2.10</ecNumber>
    </recommendedName>
</protein>
<keyword evidence="6 7" id="KW-0665">Pyrimidine biosynthesis</keyword>
<keyword evidence="10" id="KW-1185">Reference proteome</keyword>
<proteinExistence type="inferred from homology"/>
<feature type="binding site" description="in other chain" evidence="7">
    <location>
        <begin position="110"/>
        <end position="118"/>
    </location>
    <ligand>
        <name>5-phospho-alpha-D-ribose 1-diphosphate</name>
        <dbReference type="ChEBI" id="CHEBI:58017"/>
        <note>ligand shared between dimeric partners</note>
    </ligand>
</feature>
<comment type="subunit">
    <text evidence="7">Homodimer.</text>
</comment>
<evidence type="ECO:0000256" key="5">
    <source>
        <dbReference type="ARBA" id="ARBA00022842"/>
    </source>
</evidence>
<evidence type="ECO:0000256" key="1">
    <source>
        <dbReference type="ARBA" id="ARBA00004889"/>
    </source>
</evidence>
<gene>
    <name evidence="7 9" type="primary">pyrE</name>
    <name evidence="9" type="ORF">CLPU_21c00100</name>
</gene>
<dbReference type="GO" id="GO:0044205">
    <property type="term" value="P:'de novo' UMP biosynthetic process"/>
    <property type="evidence" value="ECO:0007669"/>
    <property type="project" value="UniProtKB-UniRule"/>
</dbReference>
<organism evidence="9 10">
    <name type="scientific">Gottschalkia purinilytica</name>
    <name type="common">Clostridium purinilyticum</name>
    <dbReference type="NCBI Taxonomy" id="1503"/>
    <lineage>
        <taxon>Bacteria</taxon>
        <taxon>Bacillati</taxon>
        <taxon>Bacillota</taxon>
        <taxon>Tissierellia</taxon>
        <taxon>Tissierellales</taxon>
        <taxon>Gottschalkiaceae</taxon>
        <taxon>Gottschalkia</taxon>
    </lineage>
</organism>
<dbReference type="SUPFAM" id="SSF53271">
    <property type="entry name" value="PRTase-like"/>
    <property type="match status" value="1"/>
</dbReference>
<comment type="cofactor">
    <cofactor evidence="7">
        <name>Mg(2+)</name>
        <dbReference type="ChEBI" id="CHEBI:18420"/>
    </cofactor>
</comment>
<feature type="binding site" description="in other chain" evidence="7">
    <location>
        <position position="88"/>
    </location>
    <ligand>
        <name>5-phospho-alpha-D-ribose 1-diphosphate</name>
        <dbReference type="ChEBI" id="CHEBI:58017"/>
        <note>ligand shared between dimeric partners</note>
    </ligand>
</feature>
<sequence length="180" mass="20220">MKIETLKEKEILLEGHFILSSGKHSDKYIQCAKLLQYPDKAEEFLKIVVNKVKTLDFDIIVGSAIGGIIVAYEIGRQLGKPVIFTERKNGKMTLRRGFEIKEGQKILIADDVVATGKTSKEIIELFESLMAKVIGVACIVDKEGIDIGYPIYSCRKLNLKSFEEKDCPLCKKDLPIREGK</sequence>
<keyword evidence="4 7" id="KW-0808">Transferase</keyword>
<dbReference type="InterPro" id="IPR029057">
    <property type="entry name" value="PRTase-like"/>
</dbReference>
<comment type="function">
    <text evidence="7">Catalyzes the transfer of a ribosyl phosphate group from 5-phosphoribose 1-diphosphate to orotate, leading to the formation of orotidine monophosphate (OMP).</text>
</comment>
<dbReference type="HAMAP" id="MF_01208">
    <property type="entry name" value="PyrE"/>
    <property type="match status" value="1"/>
</dbReference>
<evidence type="ECO:0000256" key="2">
    <source>
        <dbReference type="ARBA" id="ARBA00011971"/>
    </source>
</evidence>
<keyword evidence="5 7" id="KW-0460">Magnesium</keyword>
<comment type="pathway">
    <text evidence="1 7">Pyrimidine metabolism; UMP biosynthesis via de novo pathway; UMP from orotate: step 1/2.</text>
</comment>
<evidence type="ECO:0000313" key="10">
    <source>
        <dbReference type="Proteomes" id="UP000037267"/>
    </source>
</evidence>
<dbReference type="PANTHER" id="PTHR19278">
    <property type="entry name" value="OROTATE PHOSPHORIBOSYLTRANSFERASE"/>
    <property type="match status" value="1"/>
</dbReference>
<dbReference type="InterPro" id="IPR006273">
    <property type="entry name" value="Orotate_PRibTrfase_bac"/>
</dbReference>
<evidence type="ECO:0000256" key="7">
    <source>
        <dbReference type="HAMAP-Rule" id="MF_01208"/>
    </source>
</evidence>
<dbReference type="NCBIfam" id="TIGR01367">
    <property type="entry name" value="pyrE_Therm"/>
    <property type="match status" value="1"/>
</dbReference>
<dbReference type="STRING" id="1503.CLPU_21c00100"/>
<dbReference type="OrthoDB" id="9783570at2"/>
<dbReference type="GO" id="GO:0019856">
    <property type="term" value="P:pyrimidine nucleobase biosynthetic process"/>
    <property type="evidence" value="ECO:0007669"/>
    <property type="project" value="InterPro"/>
</dbReference>
<dbReference type="GO" id="GO:0000287">
    <property type="term" value="F:magnesium ion binding"/>
    <property type="evidence" value="ECO:0007669"/>
    <property type="project" value="UniProtKB-UniRule"/>
</dbReference>
<dbReference type="EC" id="2.4.2.10" evidence="2 7"/>
<feature type="binding site" evidence="7">
    <location>
        <position position="87"/>
    </location>
    <ligand>
        <name>5-phospho-alpha-D-ribose 1-diphosphate</name>
        <dbReference type="ChEBI" id="CHEBI:58017"/>
        <note>ligand shared between dimeric partners</note>
    </ligand>
</feature>
<evidence type="ECO:0000256" key="4">
    <source>
        <dbReference type="ARBA" id="ARBA00022679"/>
    </source>
</evidence>
<comment type="similarity">
    <text evidence="7">Belongs to the purine/pyrimidine phosphoribosyltransferase family. PyrE subfamily.</text>
</comment>
<evidence type="ECO:0000256" key="6">
    <source>
        <dbReference type="ARBA" id="ARBA00022975"/>
    </source>
</evidence>
<reference evidence="10" key="1">
    <citation type="submission" date="2015-07" db="EMBL/GenBank/DDBJ databases">
        <title>Draft genome sequence of the purine-degrading Gottschalkia purinilyticum DSM 1384 (formerly Clostridium purinilyticum).</title>
        <authorList>
            <person name="Poehlein A."/>
            <person name="Schiel-Bengelsdorf B."/>
            <person name="Bengelsdorf F.R."/>
            <person name="Daniel R."/>
            <person name="Duerre P."/>
        </authorList>
    </citation>
    <scope>NUCLEOTIDE SEQUENCE [LARGE SCALE GENOMIC DNA]</scope>
    <source>
        <strain evidence="10">DSM 1384</strain>
    </source>
</reference>
<comment type="caution">
    <text evidence="9">The sequence shown here is derived from an EMBL/GenBank/DDBJ whole genome shotgun (WGS) entry which is preliminary data.</text>
</comment>
<dbReference type="AlphaFoldDB" id="A0A0L0W6S5"/>
<dbReference type="UniPathway" id="UPA00070">
    <property type="reaction ID" value="UER00119"/>
</dbReference>
<evidence type="ECO:0000256" key="3">
    <source>
        <dbReference type="ARBA" id="ARBA00022676"/>
    </source>
</evidence>
<dbReference type="Proteomes" id="UP000037267">
    <property type="component" value="Unassembled WGS sequence"/>
</dbReference>
<comment type="catalytic activity">
    <reaction evidence="7">
        <text>orotidine 5'-phosphate + diphosphate = orotate + 5-phospho-alpha-D-ribose 1-diphosphate</text>
        <dbReference type="Rhea" id="RHEA:10380"/>
        <dbReference type="ChEBI" id="CHEBI:30839"/>
        <dbReference type="ChEBI" id="CHEBI:33019"/>
        <dbReference type="ChEBI" id="CHEBI:57538"/>
        <dbReference type="ChEBI" id="CHEBI:58017"/>
        <dbReference type="EC" id="2.4.2.10"/>
    </reaction>
</comment>
<evidence type="ECO:0000259" key="8">
    <source>
        <dbReference type="Pfam" id="PF00156"/>
    </source>
</evidence>
<dbReference type="Gene3D" id="3.40.50.2020">
    <property type="match status" value="1"/>
</dbReference>
<dbReference type="Pfam" id="PF00156">
    <property type="entry name" value="Pribosyltran"/>
    <property type="match status" value="1"/>
</dbReference>
<accession>A0A0L0W6S5</accession>
<dbReference type="EMBL" id="LGSS01000021">
    <property type="protein sequence ID" value="KNF07192.1"/>
    <property type="molecule type" value="Genomic_DNA"/>
</dbReference>
<dbReference type="RefSeq" id="WP_050378644.1">
    <property type="nucleotide sequence ID" value="NZ_LGSS01000021.1"/>
</dbReference>
<evidence type="ECO:0000313" key="9">
    <source>
        <dbReference type="EMBL" id="KNF07192.1"/>
    </source>
</evidence>
<name>A0A0L0W6S5_GOTPU</name>
<dbReference type="PANTHER" id="PTHR19278:SF9">
    <property type="entry name" value="URIDINE 5'-MONOPHOSPHATE SYNTHASE"/>
    <property type="match status" value="1"/>
</dbReference>
<feature type="domain" description="Phosphoribosyltransferase" evidence="8">
    <location>
        <begin position="41"/>
        <end position="143"/>
    </location>
</feature>
<dbReference type="PATRIC" id="fig|1503.3.peg.1310"/>
<dbReference type="InterPro" id="IPR023031">
    <property type="entry name" value="OPRT"/>
</dbReference>
<comment type="caution">
    <text evidence="7">Lacks conserved residue(s) required for the propagation of feature annotation.</text>
</comment>